<dbReference type="SMART" id="SM00208">
    <property type="entry name" value="TNFR"/>
    <property type="match status" value="2"/>
</dbReference>
<keyword evidence="1" id="KW-1015">Disulfide bond</keyword>
<evidence type="ECO:0000256" key="3">
    <source>
        <dbReference type="SAM" id="Phobius"/>
    </source>
</evidence>
<evidence type="ECO:0000313" key="6">
    <source>
        <dbReference type="EMBL" id="KAK9528887.1"/>
    </source>
</evidence>
<dbReference type="Pfam" id="PF00020">
    <property type="entry name" value="TNFR_c6"/>
    <property type="match status" value="1"/>
</dbReference>
<dbReference type="EMBL" id="JBCEZU010000111">
    <property type="protein sequence ID" value="KAK9528887.1"/>
    <property type="molecule type" value="Genomic_DNA"/>
</dbReference>
<evidence type="ECO:0000256" key="1">
    <source>
        <dbReference type="PROSITE-ProRule" id="PRU00206"/>
    </source>
</evidence>
<reference evidence="6 7" key="1">
    <citation type="journal article" date="2024" name="Genome Biol. Evol.">
        <title>Chromosome-level genome assembly of the viviparous eelpout Zoarces viviparus.</title>
        <authorList>
            <person name="Fuhrmann N."/>
            <person name="Brasseur M.V."/>
            <person name="Bakowski C.E."/>
            <person name="Podsiadlowski L."/>
            <person name="Prost S."/>
            <person name="Krehenwinkel H."/>
            <person name="Mayer C."/>
        </authorList>
    </citation>
    <scope>NUCLEOTIDE SEQUENCE [LARGE SCALE GENOMIC DNA]</scope>
    <source>
        <strain evidence="6">NO-MEL_2022_Ind0_liver</strain>
    </source>
</reference>
<comment type="caution">
    <text evidence="1">Lacks conserved residue(s) required for the propagation of feature annotation.</text>
</comment>
<dbReference type="Gene3D" id="2.10.50.10">
    <property type="entry name" value="Tumor Necrosis Factor Receptor, subunit A, domain 2"/>
    <property type="match status" value="1"/>
</dbReference>
<keyword evidence="3" id="KW-1133">Transmembrane helix</keyword>
<dbReference type="Proteomes" id="UP001488805">
    <property type="component" value="Unassembled WGS sequence"/>
</dbReference>
<feature type="transmembrane region" description="Helical" evidence="3">
    <location>
        <begin position="186"/>
        <end position="207"/>
    </location>
</feature>
<evidence type="ECO:0000259" key="5">
    <source>
        <dbReference type="PROSITE" id="PS50050"/>
    </source>
</evidence>
<feature type="chain" id="PRO_5043598151" description="TNFR-Cys domain-containing protein" evidence="4">
    <location>
        <begin position="23"/>
        <end position="248"/>
    </location>
</feature>
<dbReference type="GO" id="GO:0042127">
    <property type="term" value="P:regulation of cell population proliferation"/>
    <property type="evidence" value="ECO:0007669"/>
    <property type="project" value="TreeGrafter"/>
</dbReference>
<dbReference type="PROSITE" id="PS50050">
    <property type="entry name" value="TNFR_NGFR_2"/>
    <property type="match status" value="1"/>
</dbReference>
<gene>
    <name evidence="6" type="ORF">VZT92_013020</name>
</gene>
<dbReference type="AlphaFoldDB" id="A0AAW1F2L2"/>
<sequence>MVLFKLLIFTLTFYKFIVDLDARSCPKGHREVKNRCVKCPSDAYQPERNDAQHCRPCTKCDPKLGSFVKEKCTSETDTKCQCRGEFVPWESNSASCKCTDGYFNVNSHCQKWKECKCGVKINGTKSSDAICSEGCSDTYTTTPPTSNKMVSLITRLTSRHRHETGHTQRMHTRTTTTAAPGHTATYIGTGMALLILGIIGLLVLTAVTCKLHITPQPAAPKKDSLCRRPVEESGEGSLSSLKLIPGQH</sequence>
<keyword evidence="3" id="KW-0472">Membrane</keyword>
<feature type="repeat" description="TNFR-Cys" evidence="1">
    <location>
        <begin position="38"/>
        <end position="80"/>
    </location>
</feature>
<feature type="disulfide bond" evidence="1">
    <location>
        <begin position="39"/>
        <end position="54"/>
    </location>
</feature>
<comment type="caution">
    <text evidence="6">The sequence shown here is derived from an EMBL/GenBank/DDBJ whole genome shotgun (WGS) entry which is preliminary data.</text>
</comment>
<name>A0AAW1F2L2_ZOAVI</name>
<evidence type="ECO:0000313" key="7">
    <source>
        <dbReference type="Proteomes" id="UP001488805"/>
    </source>
</evidence>
<accession>A0AAW1F2L2</accession>
<dbReference type="GO" id="GO:0038023">
    <property type="term" value="F:signaling receptor activity"/>
    <property type="evidence" value="ECO:0007669"/>
    <property type="project" value="TreeGrafter"/>
</dbReference>
<keyword evidence="7" id="KW-1185">Reference proteome</keyword>
<feature type="domain" description="TNFR-Cys" evidence="5">
    <location>
        <begin position="38"/>
        <end position="80"/>
    </location>
</feature>
<evidence type="ECO:0000256" key="4">
    <source>
        <dbReference type="SAM" id="SignalP"/>
    </source>
</evidence>
<organism evidence="6 7">
    <name type="scientific">Zoarces viviparus</name>
    <name type="common">Viviparous eelpout</name>
    <name type="synonym">Blennius viviparus</name>
    <dbReference type="NCBI Taxonomy" id="48416"/>
    <lineage>
        <taxon>Eukaryota</taxon>
        <taxon>Metazoa</taxon>
        <taxon>Chordata</taxon>
        <taxon>Craniata</taxon>
        <taxon>Vertebrata</taxon>
        <taxon>Euteleostomi</taxon>
        <taxon>Actinopterygii</taxon>
        <taxon>Neopterygii</taxon>
        <taxon>Teleostei</taxon>
        <taxon>Neoteleostei</taxon>
        <taxon>Acanthomorphata</taxon>
        <taxon>Eupercaria</taxon>
        <taxon>Perciformes</taxon>
        <taxon>Cottioidei</taxon>
        <taxon>Zoarcales</taxon>
        <taxon>Zoarcidae</taxon>
        <taxon>Zoarcinae</taxon>
        <taxon>Zoarces</taxon>
    </lineage>
</organism>
<protein>
    <recommendedName>
        <fullName evidence="5">TNFR-Cys domain-containing protein</fullName>
    </recommendedName>
</protein>
<proteinExistence type="predicted"/>
<dbReference type="PANTHER" id="PTHR47139:SF3">
    <property type="entry name" value="SI:CH73-361P23.3"/>
    <property type="match status" value="1"/>
</dbReference>
<dbReference type="InterPro" id="IPR001368">
    <property type="entry name" value="TNFR/NGFR_Cys_rich_reg"/>
</dbReference>
<dbReference type="PANTHER" id="PTHR47139">
    <property type="entry name" value="TUMOR NECROSIS FACTOR RECEPTOR SUPERFAMILY MEMBER 9"/>
    <property type="match status" value="1"/>
</dbReference>
<keyword evidence="3" id="KW-0812">Transmembrane</keyword>
<feature type="signal peptide" evidence="4">
    <location>
        <begin position="1"/>
        <end position="22"/>
    </location>
</feature>
<feature type="compositionally biased region" description="Basic and acidic residues" evidence="2">
    <location>
        <begin position="220"/>
        <end position="231"/>
    </location>
</feature>
<keyword evidence="4" id="KW-0732">Signal</keyword>
<feature type="region of interest" description="Disordered" evidence="2">
    <location>
        <begin position="217"/>
        <end position="248"/>
    </location>
</feature>
<evidence type="ECO:0000256" key="2">
    <source>
        <dbReference type="SAM" id="MobiDB-lite"/>
    </source>
</evidence>